<dbReference type="GO" id="GO:0005524">
    <property type="term" value="F:ATP binding"/>
    <property type="evidence" value="ECO:0007669"/>
    <property type="project" value="InterPro"/>
</dbReference>
<keyword evidence="2" id="KW-0863">Zinc-finger</keyword>
<accession>A0A1H0NAZ6</accession>
<dbReference type="InterPro" id="IPR049730">
    <property type="entry name" value="SNF2/RAD54-like_C"/>
</dbReference>
<evidence type="ECO:0000313" key="6">
    <source>
        <dbReference type="EMBL" id="SDO89821.1"/>
    </source>
</evidence>
<gene>
    <name evidence="6" type="ORF">SAMN04488529_101763</name>
</gene>
<keyword evidence="7" id="KW-1185">Reference proteome</keyword>
<dbReference type="PANTHER" id="PTHR10799">
    <property type="entry name" value="SNF2/RAD54 HELICASE FAMILY"/>
    <property type="match status" value="1"/>
</dbReference>
<dbReference type="CDD" id="cd18793">
    <property type="entry name" value="SF2_C_SNF"/>
    <property type="match status" value="1"/>
</dbReference>
<feature type="domain" description="Helicase C-terminal" evidence="5">
    <location>
        <begin position="909"/>
        <end position="1078"/>
    </location>
</feature>
<keyword evidence="6" id="KW-0067">ATP-binding</keyword>
<protein>
    <submittedName>
        <fullName evidence="6">Superfamily II DNA or RNA helicase, SNF2 family</fullName>
    </submittedName>
</protein>
<dbReference type="SMART" id="SM00490">
    <property type="entry name" value="HELICc"/>
    <property type="match status" value="1"/>
</dbReference>
<evidence type="ECO:0000256" key="1">
    <source>
        <dbReference type="ARBA" id="ARBA00022801"/>
    </source>
</evidence>
<dbReference type="Gene3D" id="3.40.50.300">
    <property type="entry name" value="P-loop containing nucleotide triphosphate hydrolases"/>
    <property type="match status" value="1"/>
</dbReference>
<reference evidence="6 7" key="1">
    <citation type="submission" date="2016-10" db="EMBL/GenBank/DDBJ databases">
        <authorList>
            <person name="de Groot N.N."/>
        </authorList>
    </citation>
    <scope>NUCLEOTIDE SEQUENCE [LARGE SCALE GENOMIC DNA]</scope>
    <source>
        <strain evidence="6 7">DSM 12272</strain>
    </source>
</reference>
<dbReference type="Proteomes" id="UP000198597">
    <property type="component" value="Unassembled WGS sequence"/>
</dbReference>
<evidence type="ECO:0000313" key="7">
    <source>
        <dbReference type="Proteomes" id="UP000198597"/>
    </source>
</evidence>
<dbReference type="InterPro" id="IPR038718">
    <property type="entry name" value="SNF2-like_sf"/>
</dbReference>
<dbReference type="Pfam" id="PF08455">
    <property type="entry name" value="SNF2_assoc"/>
    <property type="match status" value="1"/>
</dbReference>
<keyword evidence="6" id="KW-0347">Helicase</keyword>
<dbReference type="InterPro" id="IPR001650">
    <property type="entry name" value="Helicase_C-like"/>
</dbReference>
<proteinExistence type="predicted"/>
<keyword evidence="1" id="KW-0378">Hydrolase</keyword>
<organism evidence="6 7">
    <name type="scientific">Clostridium gasigenes</name>
    <dbReference type="NCBI Taxonomy" id="94869"/>
    <lineage>
        <taxon>Bacteria</taxon>
        <taxon>Bacillati</taxon>
        <taxon>Bacillota</taxon>
        <taxon>Clostridia</taxon>
        <taxon>Eubacteriales</taxon>
        <taxon>Clostridiaceae</taxon>
        <taxon>Clostridium</taxon>
    </lineage>
</organism>
<evidence type="ECO:0000259" key="4">
    <source>
        <dbReference type="PROSITE" id="PS51192"/>
    </source>
</evidence>
<dbReference type="PROSITE" id="PS50966">
    <property type="entry name" value="ZF_SWIM"/>
    <property type="match status" value="1"/>
</dbReference>
<dbReference type="FunFam" id="3.40.50.300:FF:000533">
    <property type="entry name" value="Helicase, Snf2 family"/>
    <property type="match status" value="1"/>
</dbReference>
<dbReference type="InterPro" id="IPR000330">
    <property type="entry name" value="SNF2_N"/>
</dbReference>
<sequence>MIIEDLENIVLNNTSGLTLTNGERYFRRGLVKEVSTDIHGGLLDLFGTVQSEYNNEIFNTLLEIDLNCLMITDTQCECDDFYRVSKNKDIYLCKHIVAVFKRYHNIIDSRNKGANSENIDATAIIEASEMLINCIDNNLKDKERIKLEVSLTRVNSYRREYYEAEFKIGSNKLYVLKNLEAFINAKKFETELKYGQEFNYNPNKYYFSKEDENVIDFIEEYVSINESLRGNSISGTIYRVVNGKSLMILPDALKRFLNCIKHKEIRFIYDEKTESLLKDSPVKIINEDIPLCFNLEKKDEGIILKTENDIPTPLNLKGDVFLYNNNIYLPSREQFKAFKLFYDFLKESKEIEFKKDKANEVFNKVLPQLECITNEISLDNSLKKSIIKTGLMAEFYFDRNRDKIWCDIKFKYGEDKLDLNRALEKGKFIIRDIKQERKVEKALEDFKFFKEGSKFMFAGDDNDLYNFLNEGALNLKDIGEIYYSDRFKEQRIYKSQSIQGNITETKEGYLEFNFEIGDVEEDEFNSILKAFRNKRRFYKLKNNSFIDLEEEKTLEFINLLDNISGDGKVNSKSIKFHKNKAIFLNEAIDDKGLNFIKGKENVQNIADKIKTLDNIDYKVPLELKATLREYQITGFKWFKTISHLGFGGVLADEMGLGKTIQTIAFLLSEKGSKTLIVTPTSLIYNWKNEFDNFAPTMKVITIYGSKAERAIQIENIDDYDVILTTYGTLRNDFTDYEDRNFDYCIIDEAQNIKNPLAQSSEAVKAIKAKVKFALTGTPIENNLMDLWSIFDFAIPGYLYNKSRFQEKFLNNRTGSFNDLKKFIQPFMIRRLKKDVMTELPEKIEKKFFVEMTKEQKAAYSTFVKDVKSKMENKEFIDNKITVFSYLTKLRQLCLDPTILLDNYTGGSSKIDVAIDLIDQNIQEGHKILLFSQFTTVLKNISKLLDQSSINYSYLDGSTKASDRIKMVNEFNNSKSKNIFLISLKAGGTGLNLTSADVVIHFDPWWNPAIEDQATDRAHRFGQKNVVEVIKLIARGTIEEKVLAMQDSKKELINKVINGELENGSFLKSLTQEELLDLLS</sequence>
<keyword evidence="2" id="KW-0862">Zinc</keyword>
<dbReference type="Gene3D" id="3.40.50.10810">
    <property type="entry name" value="Tandem AAA-ATPase domain"/>
    <property type="match status" value="1"/>
</dbReference>
<dbReference type="GO" id="GO:0016787">
    <property type="term" value="F:hydrolase activity"/>
    <property type="evidence" value="ECO:0007669"/>
    <property type="project" value="UniProtKB-KW"/>
</dbReference>
<keyword evidence="2" id="KW-0479">Metal-binding</keyword>
<dbReference type="Pfam" id="PF00271">
    <property type="entry name" value="Helicase_C"/>
    <property type="match status" value="1"/>
</dbReference>
<dbReference type="GO" id="GO:0008270">
    <property type="term" value="F:zinc ion binding"/>
    <property type="evidence" value="ECO:0007669"/>
    <property type="project" value="UniProtKB-KW"/>
</dbReference>
<name>A0A1H0NAZ6_9CLOT</name>
<dbReference type="SMART" id="SM00487">
    <property type="entry name" value="DEXDc"/>
    <property type="match status" value="1"/>
</dbReference>
<dbReference type="Pfam" id="PF00176">
    <property type="entry name" value="SNF2-rel_dom"/>
    <property type="match status" value="1"/>
</dbReference>
<evidence type="ECO:0000259" key="5">
    <source>
        <dbReference type="PROSITE" id="PS51194"/>
    </source>
</evidence>
<dbReference type="AlphaFoldDB" id="A0A1H0NAZ6"/>
<dbReference type="InterPro" id="IPR013663">
    <property type="entry name" value="Helicase_SWF/SNF/SWI_bac"/>
</dbReference>
<dbReference type="CDD" id="cd18012">
    <property type="entry name" value="DEXQc_arch_SWI2_SNF2"/>
    <property type="match status" value="1"/>
</dbReference>
<dbReference type="InterPro" id="IPR027417">
    <property type="entry name" value="P-loop_NTPase"/>
</dbReference>
<dbReference type="GO" id="GO:0004386">
    <property type="term" value="F:helicase activity"/>
    <property type="evidence" value="ECO:0007669"/>
    <property type="project" value="UniProtKB-KW"/>
</dbReference>
<feature type="domain" description="SWIM-type" evidence="3">
    <location>
        <begin position="58"/>
        <end position="104"/>
    </location>
</feature>
<dbReference type="OrthoDB" id="9760715at2"/>
<dbReference type="InterPro" id="IPR007527">
    <property type="entry name" value="Znf_SWIM"/>
</dbReference>
<evidence type="ECO:0000256" key="2">
    <source>
        <dbReference type="PROSITE-ProRule" id="PRU00325"/>
    </source>
</evidence>
<evidence type="ECO:0000259" key="3">
    <source>
        <dbReference type="PROSITE" id="PS50966"/>
    </source>
</evidence>
<dbReference type="PROSITE" id="PS51194">
    <property type="entry name" value="HELICASE_CTER"/>
    <property type="match status" value="1"/>
</dbReference>
<dbReference type="PROSITE" id="PS51192">
    <property type="entry name" value="HELICASE_ATP_BIND_1"/>
    <property type="match status" value="1"/>
</dbReference>
<dbReference type="EMBL" id="FNJM01000001">
    <property type="protein sequence ID" value="SDO89821.1"/>
    <property type="molecule type" value="Genomic_DNA"/>
</dbReference>
<dbReference type="STRING" id="94869.SAMN04488529_101763"/>
<dbReference type="RefSeq" id="WP_089965986.1">
    <property type="nucleotide sequence ID" value="NZ_FNJM01000001.1"/>
</dbReference>
<keyword evidence="6" id="KW-0547">Nucleotide-binding</keyword>
<dbReference type="SUPFAM" id="SSF52540">
    <property type="entry name" value="P-loop containing nucleoside triphosphate hydrolases"/>
    <property type="match status" value="2"/>
</dbReference>
<dbReference type="InterPro" id="IPR014001">
    <property type="entry name" value="Helicase_ATP-bd"/>
</dbReference>
<feature type="domain" description="Helicase ATP-binding" evidence="4">
    <location>
        <begin position="639"/>
        <end position="796"/>
    </location>
</feature>